<dbReference type="PANTHER" id="PTHR11469:SF1">
    <property type="entry name" value="GLUCOSE-6-PHOSPHATE ISOMERASE"/>
    <property type="match status" value="1"/>
</dbReference>
<evidence type="ECO:0000256" key="3">
    <source>
        <dbReference type="ARBA" id="ARBA00023235"/>
    </source>
</evidence>
<comment type="catalytic activity">
    <reaction evidence="4">
        <text>alpha-D-glucose 6-phosphate = beta-D-fructose 6-phosphate</text>
        <dbReference type="Rhea" id="RHEA:11816"/>
        <dbReference type="ChEBI" id="CHEBI:57634"/>
        <dbReference type="ChEBI" id="CHEBI:58225"/>
        <dbReference type="EC" id="5.3.1.9"/>
    </reaction>
</comment>
<dbReference type="RefSeq" id="WP_102238035.1">
    <property type="nucleotide sequence ID" value="NZ_JBDMHW010000002.1"/>
</dbReference>
<reference evidence="5 6" key="1">
    <citation type="submission" date="2017-09" db="EMBL/GenBank/DDBJ databases">
        <title>Bacterial strain isolated from the female urinary microbiota.</title>
        <authorList>
            <person name="Thomas-White K."/>
            <person name="Kumar N."/>
            <person name="Forster S."/>
            <person name="Putonti C."/>
            <person name="Lawley T."/>
            <person name="Wolfe A.J."/>
        </authorList>
    </citation>
    <scope>NUCLEOTIDE SEQUENCE [LARGE SCALE GENOMIC DNA]</scope>
    <source>
        <strain evidence="5 6">UMB1301</strain>
    </source>
</reference>
<dbReference type="InterPro" id="IPR001672">
    <property type="entry name" value="G6P_Isomerase"/>
</dbReference>
<dbReference type="PANTHER" id="PTHR11469">
    <property type="entry name" value="GLUCOSE-6-PHOSPHATE ISOMERASE"/>
    <property type="match status" value="1"/>
</dbReference>
<comment type="pathway">
    <text evidence="4">Carbohydrate degradation; glycolysis; D-glyceraldehyde 3-phosphate and glycerone phosphate from D-glucose: step 2/4.</text>
</comment>
<comment type="similarity">
    <text evidence="4">Belongs to the GPI family.</text>
</comment>
<accession>A0A2N6VQL8</accession>
<dbReference type="Pfam" id="PF00342">
    <property type="entry name" value="PGI"/>
    <property type="match status" value="1"/>
</dbReference>
<dbReference type="PRINTS" id="PR00662">
    <property type="entry name" value="G6PISOMERASE"/>
</dbReference>
<dbReference type="GO" id="GO:0006094">
    <property type="term" value="P:gluconeogenesis"/>
    <property type="evidence" value="ECO:0007669"/>
    <property type="project" value="UniProtKB-KW"/>
</dbReference>
<dbReference type="GO" id="GO:0051156">
    <property type="term" value="P:glucose 6-phosphate metabolic process"/>
    <property type="evidence" value="ECO:0007669"/>
    <property type="project" value="TreeGrafter"/>
</dbReference>
<name>A0A2N6VQL8_9MICO</name>
<keyword evidence="1 4" id="KW-0312">Gluconeogenesis</keyword>
<dbReference type="OrthoDB" id="140919at2"/>
<protein>
    <recommendedName>
        <fullName evidence="4">Glucose-6-phosphate isomerase</fullName>
        <ecNumber evidence="4">5.3.1.9</ecNumber>
    </recommendedName>
</protein>
<dbReference type="Proteomes" id="UP000235598">
    <property type="component" value="Unassembled WGS sequence"/>
</dbReference>
<dbReference type="GO" id="GO:0004347">
    <property type="term" value="F:glucose-6-phosphate isomerase activity"/>
    <property type="evidence" value="ECO:0007669"/>
    <property type="project" value="UniProtKB-EC"/>
</dbReference>
<dbReference type="Gene3D" id="3.40.50.10490">
    <property type="entry name" value="Glucose-6-phosphate isomerase like protein, domain 1"/>
    <property type="match status" value="3"/>
</dbReference>
<evidence type="ECO:0000256" key="4">
    <source>
        <dbReference type="RuleBase" id="RU000612"/>
    </source>
</evidence>
<organism evidence="5 6">
    <name type="scientific">Brevibacterium paucivorans</name>
    <dbReference type="NCBI Taxonomy" id="170994"/>
    <lineage>
        <taxon>Bacteria</taxon>
        <taxon>Bacillati</taxon>
        <taxon>Actinomycetota</taxon>
        <taxon>Actinomycetes</taxon>
        <taxon>Micrococcales</taxon>
        <taxon>Brevibacteriaceae</taxon>
        <taxon>Brevibacterium</taxon>
    </lineage>
</organism>
<dbReference type="GO" id="GO:0006096">
    <property type="term" value="P:glycolytic process"/>
    <property type="evidence" value="ECO:0007669"/>
    <property type="project" value="UniProtKB-UniPathway"/>
</dbReference>
<dbReference type="UniPathway" id="UPA00109">
    <property type="reaction ID" value="UER00181"/>
</dbReference>
<dbReference type="SUPFAM" id="SSF53697">
    <property type="entry name" value="SIS domain"/>
    <property type="match status" value="1"/>
</dbReference>
<dbReference type="GO" id="GO:0048029">
    <property type="term" value="F:monosaccharide binding"/>
    <property type="evidence" value="ECO:0007669"/>
    <property type="project" value="TreeGrafter"/>
</dbReference>
<comment type="caution">
    <text evidence="5">The sequence shown here is derived from an EMBL/GenBank/DDBJ whole genome shotgun (WGS) entry which is preliminary data.</text>
</comment>
<dbReference type="EC" id="5.3.1.9" evidence="4"/>
<keyword evidence="2 4" id="KW-0324">Glycolysis</keyword>
<gene>
    <name evidence="5" type="ORF">CJ199_03220</name>
</gene>
<dbReference type="GO" id="GO:0097367">
    <property type="term" value="F:carbohydrate derivative binding"/>
    <property type="evidence" value="ECO:0007669"/>
    <property type="project" value="InterPro"/>
</dbReference>
<proteinExistence type="inferred from homology"/>
<evidence type="ECO:0000313" key="6">
    <source>
        <dbReference type="Proteomes" id="UP000235598"/>
    </source>
</evidence>
<dbReference type="EMBL" id="PNHK01000001">
    <property type="protein sequence ID" value="PMD06389.1"/>
    <property type="molecule type" value="Genomic_DNA"/>
</dbReference>
<dbReference type="GO" id="GO:0005829">
    <property type="term" value="C:cytosol"/>
    <property type="evidence" value="ECO:0007669"/>
    <property type="project" value="TreeGrafter"/>
</dbReference>
<evidence type="ECO:0000313" key="5">
    <source>
        <dbReference type="EMBL" id="PMD06389.1"/>
    </source>
</evidence>
<evidence type="ECO:0000256" key="1">
    <source>
        <dbReference type="ARBA" id="ARBA00022432"/>
    </source>
</evidence>
<dbReference type="InterPro" id="IPR046348">
    <property type="entry name" value="SIS_dom_sf"/>
</dbReference>
<dbReference type="AlphaFoldDB" id="A0A2N6VQL8"/>
<evidence type="ECO:0000256" key="2">
    <source>
        <dbReference type="ARBA" id="ARBA00023152"/>
    </source>
</evidence>
<dbReference type="PROSITE" id="PS51463">
    <property type="entry name" value="P_GLUCOSE_ISOMERASE_3"/>
    <property type="match status" value="1"/>
</dbReference>
<sequence>MTTTSSVINDILENRIASRITAQDATVWGPEAQDEASKRLGWVDLHTRANDIIEKVTGLAQTCEHDRVVLAGMGGSSLAPEVMSNAYGKDLIVCDSTHPDQVSYTAQDLDRTLVIIASKSGSTVETDSARRFFTQKFRDAGIDPSSRLIAITDPGSPLDQRAAEEGWLAVFHADPSVGGRYSALTPFGLVPAGLVGVDIAQVVADAASIAPQLEQDSEDNLAVYLGALLGAAHENGYEKLALDPHTEQFQGLGVWIEQLIAESTGKDGKGILPIAPQDCESATTVALGASDGRHADVVVDLPLGAQFLLWEYVTAIASYVIGVNPFDQPNVESAKAAMRELLAGGEQTGSALPVSLTDGALTVSGPADLVKGAQSAAEVVDRLRAVIPQGGYVGLQAFVDRIGRSDLVRLRPQFAQRLGVATTFGFGPRYLHSTGQYHKGGHANGVFVQITDEASTDFDVPETGFTFGQLIAAQSRGDANVLNDAGRPVLRFHLSGEDGYAQLFDL</sequence>
<keyword evidence="3 4" id="KW-0413">Isomerase</keyword>